<gene>
    <name evidence="2" type="ORF">CCOS01_10565</name>
</gene>
<comment type="caution">
    <text evidence="2">The sequence shown here is derived from an EMBL/GenBank/DDBJ whole genome shotgun (WGS) entry which is preliminary data.</text>
</comment>
<name>A0AAJ0DYA4_9PEZI</name>
<dbReference type="GeneID" id="85342267"/>
<sequence>MDAHLCPSVSITGTDAGEPGRSSLGEETRGCSRPEHELSSAAGLGRSCCVYESMPQLRRMPASHPFLGAIKPSNSHLSLGILFPLRLVSMSRRIREAAPRPHCAATGQQLSMIMAKSGQISP</sequence>
<dbReference type="EMBL" id="MOOE01000011">
    <property type="protein sequence ID" value="KAK1520446.1"/>
    <property type="molecule type" value="Genomic_DNA"/>
</dbReference>
<evidence type="ECO:0000313" key="2">
    <source>
        <dbReference type="EMBL" id="KAK1520446.1"/>
    </source>
</evidence>
<organism evidence="2 3">
    <name type="scientific">Colletotrichum costaricense</name>
    <dbReference type="NCBI Taxonomy" id="1209916"/>
    <lineage>
        <taxon>Eukaryota</taxon>
        <taxon>Fungi</taxon>
        <taxon>Dikarya</taxon>
        <taxon>Ascomycota</taxon>
        <taxon>Pezizomycotina</taxon>
        <taxon>Sordariomycetes</taxon>
        <taxon>Hypocreomycetidae</taxon>
        <taxon>Glomerellales</taxon>
        <taxon>Glomerellaceae</taxon>
        <taxon>Colletotrichum</taxon>
        <taxon>Colletotrichum acutatum species complex</taxon>
    </lineage>
</organism>
<keyword evidence="3" id="KW-1185">Reference proteome</keyword>
<evidence type="ECO:0000256" key="1">
    <source>
        <dbReference type="SAM" id="MobiDB-lite"/>
    </source>
</evidence>
<dbReference type="Proteomes" id="UP001240678">
    <property type="component" value="Unassembled WGS sequence"/>
</dbReference>
<feature type="region of interest" description="Disordered" evidence="1">
    <location>
        <begin position="1"/>
        <end position="38"/>
    </location>
</feature>
<proteinExistence type="predicted"/>
<protein>
    <submittedName>
        <fullName evidence="2">Uncharacterized protein</fullName>
    </submittedName>
</protein>
<dbReference type="RefSeq" id="XP_060310522.1">
    <property type="nucleotide sequence ID" value="XM_060458720.1"/>
</dbReference>
<dbReference type="AlphaFoldDB" id="A0AAJ0DYA4"/>
<accession>A0AAJ0DYA4</accession>
<reference evidence="2 3" key="1">
    <citation type="submission" date="2016-10" db="EMBL/GenBank/DDBJ databases">
        <title>The genome sequence of Colletotrichum fioriniae PJ7.</title>
        <authorList>
            <person name="Baroncelli R."/>
        </authorList>
    </citation>
    <scope>NUCLEOTIDE SEQUENCE [LARGE SCALE GENOMIC DNA]</scope>
    <source>
        <strain evidence="2 3">IMI 309622</strain>
    </source>
</reference>
<feature type="compositionally biased region" description="Basic and acidic residues" evidence="1">
    <location>
        <begin position="24"/>
        <end position="38"/>
    </location>
</feature>
<evidence type="ECO:0000313" key="3">
    <source>
        <dbReference type="Proteomes" id="UP001240678"/>
    </source>
</evidence>